<dbReference type="InterPro" id="IPR039261">
    <property type="entry name" value="FNR_nucleotide-bd"/>
</dbReference>
<gene>
    <name evidence="19" type="ordered locus">Ecym_4348</name>
</gene>
<evidence type="ECO:0000256" key="9">
    <source>
        <dbReference type="ARBA" id="ARBA00022989"/>
    </source>
</evidence>
<dbReference type="SUPFAM" id="SSF63380">
    <property type="entry name" value="Riboflavin synthase domain-like"/>
    <property type="match status" value="1"/>
</dbReference>
<dbReference type="PRINTS" id="PR00371">
    <property type="entry name" value="FPNCR"/>
</dbReference>
<protein>
    <recommendedName>
        <fullName evidence="17">NADH-cytochrome b5 reductase</fullName>
        <ecNumber evidence="17">1.6.2.2</ecNumber>
    </recommendedName>
</protein>
<feature type="binding site" evidence="16">
    <location>
        <position position="114"/>
    </location>
    <ligand>
        <name>FAD</name>
        <dbReference type="ChEBI" id="CHEBI:57692"/>
    </ligand>
</feature>
<feature type="binding site" evidence="16">
    <location>
        <position position="96"/>
    </location>
    <ligand>
        <name>FAD</name>
        <dbReference type="ChEBI" id="CHEBI:57692"/>
    </ligand>
</feature>
<dbReference type="Pfam" id="PF00175">
    <property type="entry name" value="NAD_binding_1"/>
    <property type="match status" value="1"/>
</dbReference>
<dbReference type="Proteomes" id="UP000006790">
    <property type="component" value="Chromosome 4"/>
</dbReference>
<dbReference type="OrthoDB" id="432685at2759"/>
<dbReference type="HOGENOM" id="CLU_003827_9_0_1"/>
<dbReference type="Gene3D" id="2.40.30.10">
    <property type="entry name" value="Translation factors"/>
    <property type="match status" value="1"/>
</dbReference>
<dbReference type="PROSITE" id="PS51384">
    <property type="entry name" value="FAD_FR"/>
    <property type="match status" value="1"/>
</dbReference>
<keyword evidence="5 16" id="KW-0285">Flavoprotein</keyword>
<comment type="similarity">
    <text evidence="4 17">Belongs to the flavoprotein pyridine nucleotide cytochrome reductase family.</text>
</comment>
<keyword evidence="8 16" id="KW-0274">FAD</keyword>
<evidence type="ECO:0000256" key="17">
    <source>
        <dbReference type="RuleBase" id="RU361226"/>
    </source>
</evidence>
<name>G8JTQ6_ERECY</name>
<evidence type="ECO:0000256" key="16">
    <source>
        <dbReference type="PIRSR" id="PIRSR601834-1"/>
    </source>
</evidence>
<evidence type="ECO:0000256" key="8">
    <source>
        <dbReference type="ARBA" id="ARBA00022827"/>
    </source>
</evidence>
<evidence type="ECO:0000256" key="4">
    <source>
        <dbReference type="ARBA" id="ARBA00006105"/>
    </source>
</evidence>
<proteinExistence type="inferred from homology"/>
<dbReference type="InterPro" id="IPR017927">
    <property type="entry name" value="FAD-bd_FR_type"/>
</dbReference>
<dbReference type="FunCoup" id="G8JTQ6">
    <property type="interactions" value="241"/>
</dbReference>
<evidence type="ECO:0000256" key="14">
    <source>
        <dbReference type="ARBA" id="ARBA00047682"/>
    </source>
</evidence>
<evidence type="ECO:0000313" key="20">
    <source>
        <dbReference type="Proteomes" id="UP000006790"/>
    </source>
</evidence>
<dbReference type="OMA" id="VQIFMCG"/>
<dbReference type="InParanoid" id="G8JTQ6"/>
<comment type="catalytic activity">
    <reaction evidence="14 17">
        <text>2 Fe(III)-[cytochrome b5] + NADH = 2 Fe(II)-[cytochrome b5] + NAD(+) + H(+)</text>
        <dbReference type="Rhea" id="RHEA:46680"/>
        <dbReference type="Rhea" id="RHEA-COMP:10438"/>
        <dbReference type="Rhea" id="RHEA-COMP:10439"/>
        <dbReference type="ChEBI" id="CHEBI:15378"/>
        <dbReference type="ChEBI" id="CHEBI:29033"/>
        <dbReference type="ChEBI" id="CHEBI:29034"/>
        <dbReference type="ChEBI" id="CHEBI:57540"/>
        <dbReference type="ChEBI" id="CHEBI:57945"/>
        <dbReference type="EC" id="1.6.2.2"/>
    </reaction>
</comment>
<evidence type="ECO:0000256" key="1">
    <source>
        <dbReference type="ARBA" id="ARBA00001974"/>
    </source>
</evidence>
<dbReference type="InterPro" id="IPR001834">
    <property type="entry name" value="CBR-like"/>
</dbReference>
<dbReference type="InterPro" id="IPR008333">
    <property type="entry name" value="Cbr1-like_FAD-bd_dom"/>
</dbReference>
<keyword evidence="9" id="KW-1133">Transmembrane helix</keyword>
<dbReference type="FunFam" id="2.40.30.10:FF:000032">
    <property type="entry name" value="NADH-cytochrome b5 reductase"/>
    <property type="match status" value="1"/>
</dbReference>
<dbReference type="GO" id="GO:0005886">
    <property type="term" value="C:plasma membrane"/>
    <property type="evidence" value="ECO:0007669"/>
    <property type="project" value="TreeGrafter"/>
</dbReference>
<keyword evidence="10 17" id="KW-0560">Oxidoreductase</keyword>
<evidence type="ECO:0000256" key="15">
    <source>
        <dbReference type="ARBA" id="ARBA00049138"/>
    </source>
</evidence>
<dbReference type="InterPro" id="IPR017938">
    <property type="entry name" value="Riboflavin_synthase-like_b-brl"/>
</dbReference>
<comment type="subcellular location">
    <subcellularLocation>
        <location evidence="2">Mitochondrion outer membrane</location>
        <topology evidence="2">Single-pass membrane protein</topology>
    </subcellularLocation>
</comment>
<keyword evidence="7" id="KW-1000">Mitochondrion outer membrane</keyword>
<keyword evidence="13" id="KW-0472">Membrane</keyword>
<sequence>MAMPNILVVVAVGIILVTTYVLRKFIIAEPSTEMKKAGVLNKEWQEFPLIAKTAITHNTAIYRFGLPKADDVLGLPIGQHISISGVINDKEVLRSYTPTSLDSDAIGYFEILIKSYPEGNISKMVAGLSIGDKIRVRGPKGFYNYKPNMYKKIGMVAGGTGISPMYQIMKAIFNNDNDKTQVFLLYGNQTKDDILLKAELDAMVKAKPEQFNILYLVDKVSDGEKWEGKVGYITPAIMVEHLPSPDISSQLLICGPPPMVSSVKRSAVSLGLQKAKPISKMGDQVFVF</sequence>
<dbReference type="Gene3D" id="3.40.50.80">
    <property type="entry name" value="Nucleotide-binding domain of ferredoxin-NADP reductase (FNR) module"/>
    <property type="match status" value="1"/>
</dbReference>
<dbReference type="RefSeq" id="XP_003646226.1">
    <property type="nucleotide sequence ID" value="XM_003646178.1"/>
</dbReference>
<evidence type="ECO:0000256" key="5">
    <source>
        <dbReference type="ARBA" id="ARBA00022630"/>
    </source>
</evidence>
<organism evidence="19 20">
    <name type="scientific">Eremothecium cymbalariae (strain CBS 270.75 / DBVPG 7215 / KCTC 17166 / NRRL Y-17582)</name>
    <name type="common">Yeast</name>
    <dbReference type="NCBI Taxonomy" id="931890"/>
    <lineage>
        <taxon>Eukaryota</taxon>
        <taxon>Fungi</taxon>
        <taxon>Dikarya</taxon>
        <taxon>Ascomycota</taxon>
        <taxon>Saccharomycotina</taxon>
        <taxon>Saccharomycetes</taxon>
        <taxon>Saccharomycetales</taxon>
        <taxon>Saccharomycetaceae</taxon>
        <taxon>Eremothecium</taxon>
    </lineage>
</organism>
<dbReference type="GO" id="GO:0090560">
    <property type="term" value="F:2-(3-amino-3-carboxypropyl)histidine synthase activity"/>
    <property type="evidence" value="ECO:0007669"/>
    <property type="project" value="EnsemblFungi"/>
</dbReference>
<dbReference type="AlphaFoldDB" id="G8JTQ6"/>
<comment type="catalytic activity">
    <reaction evidence="15">
        <text>2 Fe(3+)-[Dph3] + NADH = 2 Fe(2+)-[Dph3] + NAD(+) + H(+)</text>
        <dbReference type="Rhea" id="RHEA:71231"/>
        <dbReference type="Rhea" id="RHEA-COMP:18002"/>
        <dbReference type="Rhea" id="RHEA-COMP:18003"/>
        <dbReference type="ChEBI" id="CHEBI:15378"/>
        <dbReference type="ChEBI" id="CHEBI:29033"/>
        <dbReference type="ChEBI" id="CHEBI:29034"/>
        <dbReference type="ChEBI" id="CHEBI:57540"/>
        <dbReference type="ChEBI" id="CHEBI:57945"/>
        <dbReference type="ChEBI" id="CHEBI:83228"/>
    </reaction>
    <physiologicalReaction direction="left-to-right" evidence="15">
        <dbReference type="Rhea" id="RHEA:71232"/>
    </physiologicalReaction>
</comment>
<dbReference type="GeneID" id="11470043"/>
<dbReference type="GO" id="GO:0090524">
    <property type="term" value="F:cytochrome-b5 reductase activity, acting on NADH"/>
    <property type="evidence" value="ECO:0007669"/>
    <property type="project" value="UniProtKB-EC"/>
</dbReference>
<dbReference type="PRINTS" id="PR00406">
    <property type="entry name" value="CYTB5RDTASE"/>
</dbReference>
<keyword evidence="20" id="KW-1185">Reference proteome</keyword>
<dbReference type="SUPFAM" id="SSF52343">
    <property type="entry name" value="Ferredoxin reductase-like, C-terminal NADP-linked domain"/>
    <property type="match status" value="1"/>
</dbReference>
<dbReference type="CDD" id="cd06183">
    <property type="entry name" value="cyt_b5_reduct_like"/>
    <property type="match status" value="1"/>
</dbReference>
<dbReference type="PANTHER" id="PTHR19370">
    <property type="entry name" value="NADH-CYTOCHROME B5 REDUCTASE"/>
    <property type="match status" value="1"/>
</dbReference>
<evidence type="ECO:0000256" key="13">
    <source>
        <dbReference type="ARBA" id="ARBA00023136"/>
    </source>
</evidence>
<feature type="binding site" evidence="16">
    <location>
        <position position="122"/>
    </location>
    <ligand>
        <name>FAD</name>
        <dbReference type="ChEBI" id="CHEBI:57692"/>
    </ligand>
</feature>
<evidence type="ECO:0000256" key="12">
    <source>
        <dbReference type="ARBA" id="ARBA00023128"/>
    </source>
</evidence>
<dbReference type="KEGG" id="erc:Ecym_4348"/>
<accession>G8JTQ6</accession>
<keyword evidence="12" id="KW-0496">Mitochondrion</keyword>
<dbReference type="GO" id="GO:0005783">
    <property type="term" value="C:endoplasmic reticulum"/>
    <property type="evidence" value="ECO:0007669"/>
    <property type="project" value="TreeGrafter"/>
</dbReference>
<evidence type="ECO:0000256" key="2">
    <source>
        <dbReference type="ARBA" id="ARBA00004572"/>
    </source>
</evidence>
<evidence type="ECO:0000256" key="3">
    <source>
        <dbReference type="ARBA" id="ARBA00005156"/>
    </source>
</evidence>
<feature type="binding site" evidence="16">
    <location>
        <position position="94"/>
    </location>
    <ligand>
        <name>FAD</name>
        <dbReference type="ChEBI" id="CHEBI:57692"/>
    </ligand>
</feature>
<dbReference type="InterPro" id="IPR001709">
    <property type="entry name" value="Flavoprot_Pyr_Nucl_cyt_Rdtase"/>
</dbReference>
<keyword evidence="11 17" id="KW-0520">NAD</keyword>
<dbReference type="STRING" id="931890.G8JTQ6"/>
<feature type="domain" description="FAD-binding FR-type" evidence="18">
    <location>
        <begin position="42"/>
        <end position="146"/>
    </location>
</feature>
<evidence type="ECO:0000256" key="10">
    <source>
        <dbReference type="ARBA" id="ARBA00023002"/>
    </source>
</evidence>
<reference evidence="20" key="1">
    <citation type="journal article" date="2012" name="G3 (Bethesda)">
        <title>Pichia sorbitophila, an interspecies yeast hybrid reveals early steps of genome resolution following polyploidization.</title>
        <authorList>
            <person name="Leh Louis V."/>
            <person name="Despons L."/>
            <person name="Friedrich A."/>
            <person name="Martin T."/>
            <person name="Durrens P."/>
            <person name="Casaregola S."/>
            <person name="Neuveglise C."/>
            <person name="Fairhead C."/>
            <person name="Marck C."/>
            <person name="Cruz J.A."/>
            <person name="Straub M.L."/>
            <person name="Kugler V."/>
            <person name="Sacerdot C."/>
            <person name="Uzunov Z."/>
            <person name="Thierry A."/>
            <person name="Weiss S."/>
            <person name="Bleykasten C."/>
            <person name="De Montigny J."/>
            <person name="Jacques N."/>
            <person name="Jung P."/>
            <person name="Lemaire M."/>
            <person name="Mallet S."/>
            <person name="Morel G."/>
            <person name="Richard G.F."/>
            <person name="Sarkar A."/>
            <person name="Savel G."/>
            <person name="Schacherer J."/>
            <person name="Seret M.L."/>
            <person name="Talla E."/>
            <person name="Samson G."/>
            <person name="Jubin C."/>
            <person name="Poulain J."/>
            <person name="Vacherie B."/>
            <person name="Barbe V."/>
            <person name="Pelletier E."/>
            <person name="Sherman D.J."/>
            <person name="Westhof E."/>
            <person name="Weissenbach J."/>
            <person name="Baret P.V."/>
            <person name="Wincker P."/>
            <person name="Gaillardin C."/>
            <person name="Dujon B."/>
            <person name="Souciet J.L."/>
        </authorList>
    </citation>
    <scope>NUCLEOTIDE SEQUENCE [LARGE SCALE GENOMIC DNA]</scope>
    <source>
        <strain evidence="20">CBS 270.75 / DBVPG 7215 / KCTC 17166 / NRRL Y-17582</strain>
    </source>
</reference>
<dbReference type="PANTHER" id="PTHR19370:SF184">
    <property type="entry name" value="NADH-CYTOCHROME B5 REDUCTASE-LIKE"/>
    <property type="match status" value="1"/>
</dbReference>
<evidence type="ECO:0000313" key="19">
    <source>
        <dbReference type="EMBL" id="AET39409.1"/>
    </source>
</evidence>
<dbReference type="EC" id="1.6.2.2" evidence="17"/>
<dbReference type="eggNOG" id="KOG0534">
    <property type="taxonomic scope" value="Eukaryota"/>
</dbReference>
<evidence type="ECO:0000259" key="18">
    <source>
        <dbReference type="PROSITE" id="PS51384"/>
    </source>
</evidence>
<comment type="cofactor">
    <cofactor evidence="1 16 17">
        <name>FAD</name>
        <dbReference type="ChEBI" id="CHEBI:57692"/>
    </cofactor>
</comment>
<feature type="binding site" evidence="16">
    <location>
        <position position="112"/>
    </location>
    <ligand>
        <name>FAD</name>
        <dbReference type="ChEBI" id="CHEBI:57692"/>
    </ligand>
</feature>
<dbReference type="FunFam" id="3.40.50.80:FF:000009">
    <property type="entry name" value="NADH-cytochrome b5 reductase"/>
    <property type="match status" value="1"/>
</dbReference>
<dbReference type="GO" id="GO:0017183">
    <property type="term" value="P:protein histidyl modification to diphthamide"/>
    <property type="evidence" value="ECO:0007669"/>
    <property type="project" value="EnsemblFungi"/>
</dbReference>
<evidence type="ECO:0000256" key="7">
    <source>
        <dbReference type="ARBA" id="ARBA00022787"/>
    </source>
</evidence>
<dbReference type="GO" id="GO:0002926">
    <property type="term" value="P:tRNA wobble base 5-methoxycarbonylmethyl-2-thiouridinylation"/>
    <property type="evidence" value="ECO:0007669"/>
    <property type="project" value="EnsemblFungi"/>
</dbReference>
<dbReference type="InterPro" id="IPR001433">
    <property type="entry name" value="OxRdtase_FAD/NAD-bd"/>
</dbReference>
<dbReference type="EMBL" id="CP002500">
    <property type="protein sequence ID" value="AET39409.1"/>
    <property type="molecule type" value="Genomic_DNA"/>
</dbReference>
<evidence type="ECO:0000256" key="6">
    <source>
        <dbReference type="ARBA" id="ARBA00022692"/>
    </source>
</evidence>
<evidence type="ECO:0000256" key="11">
    <source>
        <dbReference type="ARBA" id="ARBA00023027"/>
    </source>
</evidence>
<keyword evidence="6" id="KW-0812">Transmembrane</keyword>
<dbReference type="GO" id="GO:0003954">
    <property type="term" value="F:NADH dehydrogenase activity"/>
    <property type="evidence" value="ECO:0007669"/>
    <property type="project" value="EnsemblFungi"/>
</dbReference>
<dbReference type="GO" id="GO:0005741">
    <property type="term" value="C:mitochondrial outer membrane"/>
    <property type="evidence" value="ECO:0007669"/>
    <property type="project" value="UniProtKB-SubCell"/>
</dbReference>
<comment type="pathway">
    <text evidence="3">Protein modification; peptidyl-diphthamide biosynthesis.</text>
</comment>
<dbReference type="Pfam" id="PF00970">
    <property type="entry name" value="FAD_binding_6"/>
    <property type="match status" value="1"/>
</dbReference>
<feature type="binding site" evidence="16">
    <location>
        <position position="121"/>
    </location>
    <ligand>
        <name>FAD</name>
        <dbReference type="ChEBI" id="CHEBI:57692"/>
    </ligand>
</feature>